<evidence type="ECO:0000313" key="1">
    <source>
        <dbReference type="EMBL" id="SVB85474.1"/>
    </source>
</evidence>
<proteinExistence type="predicted"/>
<accession>A0A382HDR3</accession>
<dbReference type="AlphaFoldDB" id="A0A382HDR3"/>
<reference evidence="1" key="1">
    <citation type="submission" date="2018-05" db="EMBL/GenBank/DDBJ databases">
        <authorList>
            <person name="Lanie J.A."/>
            <person name="Ng W.-L."/>
            <person name="Kazmierczak K.M."/>
            <person name="Andrzejewski T.M."/>
            <person name="Davidsen T.M."/>
            <person name="Wayne K.J."/>
            <person name="Tettelin H."/>
            <person name="Glass J.I."/>
            <person name="Rusch D."/>
            <person name="Podicherti R."/>
            <person name="Tsui H.-C.T."/>
            <person name="Winkler M.E."/>
        </authorList>
    </citation>
    <scope>NUCLEOTIDE SEQUENCE</scope>
</reference>
<name>A0A382HDR3_9ZZZZ</name>
<organism evidence="1">
    <name type="scientific">marine metagenome</name>
    <dbReference type="NCBI Taxonomy" id="408172"/>
    <lineage>
        <taxon>unclassified sequences</taxon>
        <taxon>metagenomes</taxon>
        <taxon>ecological metagenomes</taxon>
    </lineage>
</organism>
<sequence>MKKKRSAEAEQTQYRIRYLLGDDVIPVEKYFMATSPEQALEMFAYSCRSFPNAPELLDFGKWNRWSNEWADESTKESAQEKLQTLLKSTGDKQPKVDQPENPAEIQKKKLLLKELEKYEDLYNDPYFYMRGKPNPKYGQEIDRIKKALAK</sequence>
<gene>
    <name evidence="1" type="ORF">METZ01_LOCUS238328</name>
</gene>
<dbReference type="EMBL" id="UINC01060697">
    <property type="protein sequence ID" value="SVB85474.1"/>
    <property type="molecule type" value="Genomic_DNA"/>
</dbReference>
<protein>
    <submittedName>
        <fullName evidence="1">Uncharacterized protein</fullName>
    </submittedName>
</protein>